<proteinExistence type="predicted"/>
<evidence type="ECO:0000313" key="2">
    <source>
        <dbReference type="Proteomes" id="UP001163321"/>
    </source>
</evidence>
<gene>
    <name evidence="1" type="ORF">PsorP6_012460</name>
</gene>
<keyword evidence="2" id="KW-1185">Reference proteome</keyword>
<protein>
    <submittedName>
        <fullName evidence="1">Uncharacterized protein</fullName>
    </submittedName>
</protein>
<sequence>MLSPPKSLCLAMAVATLVTLSANARSWWNDAKTRHEKPARPWPSLEFHFELKRSSIAIYGQSDFSMIAHPTVSDDDTTVLYDVFATFITASKFDEIVETNYTLRDGCASLTTTSTDAFGNRASHVMCLDSEADELPSVNTIVDALNKATLVSSSTSSRVATECSNGLFNVSVNGISFALCASDATDFTLRGSDMDISVVQRDKVEVPVKTAFDHRCGRVVSHSTLTPTGRAFLTGQRPISKTRRHLKQTFHFWHDHESSNASASDVSCNSKELDAAYRAAQEVYRDNIAALMCSDGFSGLPSKYRAKFWALGELIPFKSDGKNDGVVPFTSCAAGIPDSKFHATWKSPFYKSKLNHFDSAFLNGDSDDDERKMPIKWFECLL</sequence>
<name>A0ACC0WGR7_9STRA</name>
<dbReference type="Proteomes" id="UP001163321">
    <property type="component" value="Chromosome 13"/>
</dbReference>
<organism evidence="1 2">
    <name type="scientific">Peronosclerospora sorghi</name>
    <dbReference type="NCBI Taxonomy" id="230839"/>
    <lineage>
        <taxon>Eukaryota</taxon>
        <taxon>Sar</taxon>
        <taxon>Stramenopiles</taxon>
        <taxon>Oomycota</taxon>
        <taxon>Peronosporomycetes</taxon>
        <taxon>Peronosporales</taxon>
        <taxon>Peronosporaceae</taxon>
        <taxon>Peronosclerospora</taxon>
    </lineage>
</organism>
<comment type="caution">
    <text evidence="1">The sequence shown here is derived from an EMBL/GenBank/DDBJ whole genome shotgun (WGS) entry which is preliminary data.</text>
</comment>
<dbReference type="EMBL" id="CM047592">
    <property type="protein sequence ID" value="KAI9917792.1"/>
    <property type="molecule type" value="Genomic_DNA"/>
</dbReference>
<reference evidence="1 2" key="1">
    <citation type="journal article" date="2022" name="bioRxiv">
        <title>The genome of the oomycete Peronosclerospora sorghi, a cosmopolitan pathogen of maize and sorghum, is inflated with dispersed pseudogenes.</title>
        <authorList>
            <person name="Fletcher K."/>
            <person name="Martin F."/>
            <person name="Isakeit T."/>
            <person name="Cavanaugh K."/>
            <person name="Magill C."/>
            <person name="Michelmore R."/>
        </authorList>
    </citation>
    <scope>NUCLEOTIDE SEQUENCE [LARGE SCALE GENOMIC DNA]</scope>
    <source>
        <strain evidence="1">P6</strain>
    </source>
</reference>
<accession>A0ACC0WGR7</accession>
<evidence type="ECO:0000313" key="1">
    <source>
        <dbReference type="EMBL" id="KAI9917792.1"/>
    </source>
</evidence>